<organism evidence="12 13">
    <name type="scientific">Mycena citricolor</name>
    <dbReference type="NCBI Taxonomy" id="2018698"/>
    <lineage>
        <taxon>Eukaryota</taxon>
        <taxon>Fungi</taxon>
        <taxon>Dikarya</taxon>
        <taxon>Basidiomycota</taxon>
        <taxon>Agaricomycotina</taxon>
        <taxon>Agaricomycetes</taxon>
        <taxon>Agaricomycetidae</taxon>
        <taxon>Agaricales</taxon>
        <taxon>Marasmiineae</taxon>
        <taxon>Mycenaceae</taxon>
        <taxon>Mycena</taxon>
    </lineage>
</organism>
<name>A0AAD2K3K6_9AGAR</name>
<evidence type="ECO:0000256" key="6">
    <source>
        <dbReference type="ARBA" id="ARBA00022842"/>
    </source>
</evidence>
<feature type="domain" description="GAG-pre-integrase" evidence="11">
    <location>
        <begin position="94"/>
        <end position="167"/>
    </location>
</feature>
<evidence type="ECO:0000313" key="12">
    <source>
        <dbReference type="EMBL" id="CAK5276896.1"/>
    </source>
</evidence>
<dbReference type="GO" id="GO:0006310">
    <property type="term" value="P:DNA recombination"/>
    <property type="evidence" value="ECO:0007669"/>
    <property type="project" value="UniProtKB-KW"/>
</dbReference>
<proteinExistence type="predicted"/>
<keyword evidence="9" id="KW-0239">DNA-directed DNA polymerase</keyword>
<dbReference type="Proteomes" id="UP001295794">
    <property type="component" value="Unassembled WGS sequence"/>
</dbReference>
<keyword evidence="5" id="KW-0378">Hydrolase</keyword>
<gene>
    <name evidence="12" type="ORF">MYCIT1_LOCUS25537</name>
</gene>
<evidence type="ECO:0000256" key="1">
    <source>
        <dbReference type="ARBA" id="ARBA00022695"/>
    </source>
</evidence>
<keyword evidence="3" id="KW-0479">Metal-binding</keyword>
<evidence type="ECO:0000256" key="4">
    <source>
        <dbReference type="ARBA" id="ARBA00022759"/>
    </source>
</evidence>
<evidence type="ECO:0000313" key="13">
    <source>
        <dbReference type="Proteomes" id="UP001295794"/>
    </source>
</evidence>
<dbReference type="GO" id="GO:0046872">
    <property type="term" value="F:metal ion binding"/>
    <property type="evidence" value="ECO:0007669"/>
    <property type="project" value="UniProtKB-KW"/>
</dbReference>
<dbReference type="Pfam" id="PF13976">
    <property type="entry name" value="gag_pre-integrs"/>
    <property type="match status" value="1"/>
</dbReference>
<dbReference type="GO" id="GO:0004519">
    <property type="term" value="F:endonuclease activity"/>
    <property type="evidence" value="ECO:0007669"/>
    <property type="project" value="UniProtKB-KW"/>
</dbReference>
<keyword evidence="7" id="KW-0229">DNA integration</keyword>
<dbReference type="GO" id="GO:0003887">
    <property type="term" value="F:DNA-directed DNA polymerase activity"/>
    <property type="evidence" value="ECO:0007669"/>
    <property type="project" value="UniProtKB-KW"/>
</dbReference>
<keyword evidence="6" id="KW-0460">Magnesium</keyword>
<dbReference type="GO" id="GO:0003964">
    <property type="term" value="F:RNA-directed DNA polymerase activity"/>
    <property type="evidence" value="ECO:0007669"/>
    <property type="project" value="UniProtKB-KW"/>
</dbReference>
<dbReference type="GO" id="GO:0015074">
    <property type="term" value="P:DNA integration"/>
    <property type="evidence" value="ECO:0007669"/>
    <property type="project" value="UniProtKB-KW"/>
</dbReference>
<dbReference type="PANTHER" id="PTHR42648:SF11">
    <property type="entry name" value="TRANSPOSON TY4-P GAG-POL POLYPROTEIN"/>
    <property type="match status" value="1"/>
</dbReference>
<keyword evidence="2" id="KW-0540">Nuclease</keyword>
<keyword evidence="8" id="KW-0695">RNA-directed DNA polymerase</keyword>
<keyword evidence="9" id="KW-0808">Transferase</keyword>
<sequence>MTGSTAVKHGGNFAISGRGEVELVVRISSGELRRVRFAALHTPGFGMNLVLITTLDSRGCRGSWGGGVLTVVNPDGVTVMDGRFSAQLANGRRLYSVDVVDEVDGPVVAIAGRNRKQPTTIENWHRRLGHAEIKAIRRMATKGCVMGLDVVEGDVHGMCKDCILGKQDKMPFDDEVVHEREPLERVHLDLWGRARTPSWGNAVYLMLILDGGTSMKFPVFLTNKRKETVLEAFSAWLREASSLVEPLLARHSIK</sequence>
<evidence type="ECO:0000259" key="11">
    <source>
        <dbReference type="Pfam" id="PF13976"/>
    </source>
</evidence>
<reference evidence="12" key="1">
    <citation type="submission" date="2023-11" db="EMBL/GenBank/DDBJ databases">
        <authorList>
            <person name="De Vega J J."/>
            <person name="De Vega J J."/>
        </authorList>
    </citation>
    <scope>NUCLEOTIDE SEQUENCE</scope>
</reference>
<dbReference type="EMBL" id="CAVNYO010000414">
    <property type="protein sequence ID" value="CAK5276896.1"/>
    <property type="molecule type" value="Genomic_DNA"/>
</dbReference>
<dbReference type="InterPro" id="IPR039537">
    <property type="entry name" value="Retrotran_Ty1/copia-like"/>
</dbReference>
<evidence type="ECO:0000256" key="5">
    <source>
        <dbReference type="ARBA" id="ARBA00022801"/>
    </source>
</evidence>
<protein>
    <recommendedName>
        <fullName evidence="11">GAG-pre-integrase domain-containing protein</fullName>
    </recommendedName>
</protein>
<evidence type="ECO:0000256" key="7">
    <source>
        <dbReference type="ARBA" id="ARBA00022908"/>
    </source>
</evidence>
<accession>A0AAD2K3K6</accession>
<dbReference type="AlphaFoldDB" id="A0AAD2K3K6"/>
<dbReference type="GO" id="GO:0016787">
    <property type="term" value="F:hydrolase activity"/>
    <property type="evidence" value="ECO:0007669"/>
    <property type="project" value="UniProtKB-KW"/>
</dbReference>
<comment type="caution">
    <text evidence="12">The sequence shown here is derived from an EMBL/GenBank/DDBJ whole genome shotgun (WGS) entry which is preliminary data.</text>
</comment>
<keyword evidence="13" id="KW-1185">Reference proteome</keyword>
<evidence type="ECO:0000256" key="3">
    <source>
        <dbReference type="ARBA" id="ARBA00022723"/>
    </source>
</evidence>
<dbReference type="InterPro" id="IPR025724">
    <property type="entry name" value="GAG-pre-integrase_dom"/>
</dbReference>
<evidence type="ECO:0000256" key="8">
    <source>
        <dbReference type="ARBA" id="ARBA00022918"/>
    </source>
</evidence>
<evidence type="ECO:0000256" key="9">
    <source>
        <dbReference type="ARBA" id="ARBA00022932"/>
    </source>
</evidence>
<evidence type="ECO:0000256" key="2">
    <source>
        <dbReference type="ARBA" id="ARBA00022722"/>
    </source>
</evidence>
<evidence type="ECO:0000256" key="10">
    <source>
        <dbReference type="ARBA" id="ARBA00023172"/>
    </source>
</evidence>
<dbReference type="PANTHER" id="PTHR42648">
    <property type="entry name" value="TRANSPOSASE, PUTATIVE-RELATED"/>
    <property type="match status" value="1"/>
</dbReference>
<keyword evidence="4" id="KW-0255">Endonuclease</keyword>
<keyword evidence="1" id="KW-0548">Nucleotidyltransferase</keyword>
<keyword evidence="10" id="KW-0233">DNA recombination</keyword>